<evidence type="ECO:0008006" key="7">
    <source>
        <dbReference type="Google" id="ProtNLM"/>
    </source>
</evidence>
<dbReference type="GO" id="GO:0009253">
    <property type="term" value="P:peptidoglycan catabolic process"/>
    <property type="evidence" value="ECO:0007669"/>
    <property type="project" value="InterPro"/>
</dbReference>
<dbReference type="InterPro" id="IPR002502">
    <property type="entry name" value="Amidase_domain"/>
</dbReference>
<dbReference type="SUPFAM" id="SSF55846">
    <property type="entry name" value="N-acetylmuramoyl-L-alanine amidase-like"/>
    <property type="match status" value="1"/>
</dbReference>
<sequence>MKYRIKTKLVLSLVIFWSVALAIFLAAAKSDNEIKAGQITINDPQNPGSFFISANISKENAKTNQNDYVSPVLRADFPFNALFVKWQSENTSPNNSDFELYLRFLNENWSPWQKIMLDDDYQGKDTNPGQISSQMIAVKLTDSFQYKLVLANGQPKTNLKNLQFIYLDTTKGPKNNFTISLQNKDNGLKIISRAEWGADESLRYDPQSGNLWPEEYFTPKKFVLHHTAGENANADPKATIRAIYYFHAKIRSWGDIGYNYLIDSQGNIYEGRFGGEGIVAGHAYLRNRNTIGIAILGCYQNEKNSQNNSNCNSPDNLTEATKISLNKLIAAKSREFNIDPLGQSEFHGQILPNVIGHKDVGNTSCPGNLIYESLPASRQLAYNLLVEMGGYKKPLASSAEFVSLSSQEIKIEETKSAEITVQYKNIGQETWRGYEDNYLYVTDSEIKNKIAKINSVAIAMSDKDETPKQTENFPVFKLQGGNVYPGETGTFKLTLNAPLKETETKKFILAWQNKGYFPDSDFALTLKKIACNCGQNNNTGQADYKALLTSSTFPSQMTAASSQDIALIFKNDGNRDWQKDKLQLKITYANNQISPFRNDSWYSVYADIPPAESVISLAAQATFNFKLKAPDVLAAFPHTITLLYDGQKIYEYSQVIDVLSAYQAEIIVNTLPLSAKRNSRPKVKITFKNTGSKTWTNVILKSTDIDGTNSWFRDWSWLDKKTIKQINKTVKPGEEITFEFRLLAYWKPNKYPHVYKLFNGQNQIYLDAKKELLTYTQVTK</sequence>
<proteinExistence type="inferred from homology"/>
<dbReference type="PANTHER" id="PTHR11022:SF41">
    <property type="entry name" value="PEPTIDOGLYCAN-RECOGNITION PROTEIN LC-RELATED"/>
    <property type="match status" value="1"/>
</dbReference>
<comment type="similarity">
    <text evidence="1">Belongs to the N-acetylmuramoyl-L-alanine amidase 2 family.</text>
</comment>
<evidence type="ECO:0000259" key="3">
    <source>
        <dbReference type="SMART" id="SM00644"/>
    </source>
</evidence>
<feature type="domain" description="Peptidoglycan recognition protein family" evidence="4">
    <location>
        <begin position="188"/>
        <end position="345"/>
    </location>
</feature>
<dbReference type="SMART" id="SM00644">
    <property type="entry name" value="Ami_2"/>
    <property type="match status" value="1"/>
</dbReference>
<dbReference type="InterPro" id="IPR015510">
    <property type="entry name" value="PGRP"/>
</dbReference>
<dbReference type="CDD" id="cd06583">
    <property type="entry name" value="PGRP"/>
    <property type="match status" value="1"/>
</dbReference>
<dbReference type="PANTHER" id="PTHR11022">
    <property type="entry name" value="PEPTIDOGLYCAN RECOGNITION PROTEIN"/>
    <property type="match status" value="1"/>
</dbReference>
<dbReference type="InterPro" id="IPR036505">
    <property type="entry name" value="Amidase/PGRP_sf"/>
</dbReference>
<protein>
    <recommendedName>
        <fullName evidence="7">Peptidoglycan recognition protein family domain-containing protein</fullName>
    </recommendedName>
</protein>
<dbReference type="SMART" id="SM00701">
    <property type="entry name" value="PGRP"/>
    <property type="match status" value="1"/>
</dbReference>
<dbReference type="InterPro" id="IPR006619">
    <property type="entry name" value="PGRP_domain_met/bac"/>
</dbReference>
<gene>
    <name evidence="5" type="ORF">A2Y67_03805</name>
</gene>
<evidence type="ECO:0000313" key="5">
    <source>
        <dbReference type="EMBL" id="OGY42820.1"/>
    </source>
</evidence>
<evidence type="ECO:0000259" key="4">
    <source>
        <dbReference type="SMART" id="SM00701"/>
    </source>
</evidence>
<dbReference type="Pfam" id="PF01510">
    <property type="entry name" value="Amidase_2"/>
    <property type="match status" value="1"/>
</dbReference>
<dbReference type="Gene3D" id="3.40.80.10">
    <property type="entry name" value="Peptidoglycan recognition protein-like"/>
    <property type="match status" value="1"/>
</dbReference>
<reference evidence="5 6" key="1">
    <citation type="journal article" date="2016" name="Nat. Commun.">
        <title>Thousands of microbial genomes shed light on interconnected biogeochemical processes in an aquifer system.</title>
        <authorList>
            <person name="Anantharaman K."/>
            <person name="Brown C.T."/>
            <person name="Hug L.A."/>
            <person name="Sharon I."/>
            <person name="Castelle C.J."/>
            <person name="Probst A.J."/>
            <person name="Thomas B.C."/>
            <person name="Singh A."/>
            <person name="Wilkins M.J."/>
            <person name="Karaoz U."/>
            <person name="Brodie E.L."/>
            <person name="Williams K.H."/>
            <person name="Hubbard S.S."/>
            <person name="Banfield J.F."/>
        </authorList>
    </citation>
    <scope>NUCLEOTIDE SEQUENCE [LARGE SCALE GENOMIC DNA]</scope>
</reference>
<accession>A0A1G1XT86</accession>
<evidence type="ECO:0000256" key="1">
    <source>
        <dbReference type="ARBA" id="ARBA00007553"/>
    </source>
</evidence>
<name>A0A1G1XT86_9BACT</name>
<dbReference type="Gene3D" id="2.60.40.10">
    <property type="entry name" value="Immunoglobulins"/>
    <property type="match status" value="2"/>
</dbReference>
<feature type="domain" description="N-acetylmuramoyl-L-alanine amidase" evidence="3">
    <location>
        <begin position="208"/>
        <end position="367"/>
    </location>
</feature>
<comment type="caution">
    <text evidence="5">The sequence shown here is derived from an EMBL/GenBank/DDBJ whole genome shotgun (WGS) entry which is preliminary data.</text>
</comment>
<dbReference type="Proteomes" id="UP000176260">
    <property type="component" value="Unassembled WGS sequence"/>
</dbReference>
<organism evidence="5 6">
    <name type="scientific">Candidatus Buchananbacteria bacterium RBG_13_39_9</name>
    <dbReference type="NCBI Taxonomy" id="1797531"/>
    <lineage>
        <taxon>Bacteria</taxon>
        <taxon>Candidatus Buchananiibacteriota</taxon>
    </lineage>
</organism>
<evidence type="ECO:0000256" key="2">
    <source>
        <dbReference type="SAM" id="SignalP"/>
    </source>
</evidence>
<feature type="signal peptide" evidence="2">
    <location>
        <begin position="1"/>
        <end position="22"/>
    </location>
</feature>
<dbReference type="GO" id="GO:0008270">
    <property type="term" value="F:zinc ion binding"/>
    <property type="evidence" value="ECO:0007669"/>
    <property type="project" value="InterPro"/>
</dbReference>
<evidence type="ECO:0000313" key="6">
    <source>
        <dbReference type="Proteomes" id="UP000176260"/>
    </source>
</evidence>
<dbReference type="InterPro" id="IPR013783">
    <property type="entry name" value="Ig-like_fold"/>
</dbReference>
<dbReference type="EMBL" id="MHIA01000006">
    <property type="protein sequence ID" value="OGY42820.1"/>
    <property type="molecule type" value="Genomic_DNA"/>
</dbReference>
<dbReference type="GO" id="GO:0008745">
    <property type="term" value="F:N-acetylmuramoyl-L-alanine amidase activity"/>
    <property type="evidence" value="ECO:0007669"/>
    <property type="project" value="InterPro"/>
</dbReference>
<dbReference type="AlphaFoldDB" id="A0A1G1XT86"/>
<keyword evidence="2" id="KW-0732">Signal</keyword>
<feature type="chain" id="PRO_5009581390" description="Peptidoglycan recognition protein family domain-containing protein" evidence="2">
    <location>
        <begin position="23"/>
        <end position="780"/>
    </location>
</feature>